<dbReference type="InterPro" id="IPR043160">
    <property type="entry name" value="Dynein_C_barrel"/>
</dbReference>
<dbReference type="AlphaFoldDB" id="A0A699Z7L2"/>
<organism evidence="3 4">
    <name type="scientific">Haematococcus lacustris</name>
    <name type="common">Green alga</name>
    <name type="synonym">Haematococcus pluvialis</name>
    <dbReference type="NCBI Taxonomy" id="44745"/>
    <lineage>
        <taxon>Eukaryota</taxon>
        <taxon>Viridiplantae</taxon>
        <taxon>Chlorophyta</taxon>
        <taxon>core chlorophytes</taxon>
        <taxon>Chlorophyceae</taxon>
        <taxon>CS clade</taxon>
        <taxon>Chlamydomonadales</taxon>
        <taxon>Haematococcaceae</taxon>
        <taxon>Haematococcus</taxon>
    </lineage>
</organism>
<feature type="domain" description="Dynein heavy chain C-terminal" evidence="2">
    <location>
        <begin position="12"/>
        <end position="131"/>
    </location>
</feature>
<evidence type="ECO:0000313" key="3">
    <source>
        <dbReference type="EMBL" id="GFH11512.1"/>
    </source>
</evidence>
<dbReference type="Proteomes" id="UP000485058">
    <property type="component" value="Unassembled WGS sequence"/>
</dbReference>
<evidence type="ECO:0000313" key="4">
    <source>
        <dbReference type="Proteomes" id="UP000485058"/>
    </source>
</evidence>
<reference evidence="3 4" key="1">
    <citation type="submission" date="2020-02" db="EMBL/GenBank/DDBJ databases">
        <title>Draft genome sequence of Haematococcus lacustris strain NIES-144.</title>
        <authorList>
            <person name="Morimoto D."/>
            <person name="Nakagawa S."/>
            <person name="Yoshida T."/>
            <person name="Sawayama S."/>
        </authorList>
    </citation>
    <scope>NUCLEOTIDE SEQUENCE [LARGE SCALE GENOMIC DNA]</scope>
    <source>
        <strain evidence="3 4">NIES-144</strain>
    </source>
</reference>
<proteinExistence type="predicted"/>
<keyword evidence="1" id="KW-0812">Transmembrane</keyword>
<dbReference type="EMBL" id="BLLF01000410">
    <property type="protein sequence ID" value="GFH11512.1"/>
    <property type="molecule type" value="Genomic_DNA"/>
</dbReference>
<dbReference type="GO" id="GO:0030286">
    <property type="term" value="C:dynein complex"/>
    <property type="evidence" value="ECO:0007669"/>
    <property type="project" value="InterPro"/>
</dbReference>
<dbReference type="GO" id="GO:0007018">
    <property type="term" value="P:microtubule-based movement"/>
    <property type="evidence" value="ECO:0007669"/>
    <property type="project" value="InterPro"/>
</dbReference>
<dbReference type="PANTHER" id="PTHR22878:SF70">
    <property type="entry name" value="DYNEIN HEAVY CHAIN 2, AXONEMAL"/>
    <property type="match status" value="1"/>
</dbReference>
<dbReference type="InterPro" id="IPR026983">
    <property type="entry name" value="DHC"/>
</dbReference>
<dbReference type="GO" id="GO:0051959">
    <property type="term" value="F:dynein light intermediate chain binding"/>
    <property type="evidence" value="ECO:0007669"/>
    <property type="project" value="InterPro"/>
</dbReference>
<dbReference type="InterPro" id="IPR041228">
    <property type="entry name" value="Dynein_C"/>
</dbReference>
<protein>
    <recommendedName>
        <fullName evidence="2">Dynein heavy chain C-terminal domain-containing protein</fullName>
    </recommendedName>
</protein>
<keyword evidence="1" id="KW-0472">Membrane</keyword>
<name>A0A699Z7L2_HAELA</name>
<dbReference type="Pfam" id="PF18199">
    <property type="entry name" value="Dynein_C"/>
    <property type="match status" value="1"/>
</dbReference>
<sequence>MWRLLVVYHVRSVPELWLARSFPSLKALGPYVREVIDRVEFFASWLANGPPVVYWLSGFFFTQAFLTGAKQNYARRHKVPIDLIDFDFEVRDRKGAADKRPEDGVLVRGMFLDAAAWDYEQHCLCESDPKVRAVL</sequence>
<evidence type="ECO:0000259" key="2">
    <source>
        <dbReference type="Pfam" id="PF18199"/>
    </source>
</evidence>
<dbReference type="Gene3D" id="3.10.490.20">
    <property type="match status" value="1"/>
</dbReference>
<dbReference type="GO" id="GO:0045505">
    <property type="term" value="F:dynein intermediate chain binding"/>
    <property type="evidence" value="ECO:0007669"/>
    <property type="project" value="InterPro"/>
</dbReference>
<keyword evidence="4" id="KW-1185">Reference proteome</keyword>
<gene>
    <name evidence="3" type="ORF">HaLaN_07020</name>
</gene>
<keyword evidence="1" id="KW-1133">Transmembrane helix</keyword>
<dbReference type="PANTHER" id="PTHR22878">
    <property type="entry name" value="DYNEIN HEAVY CHAIN 6, AXONEMAL-LIKE-RELATED"/>
    <property type="match status" value="1"/>
</dbReference>
<comment type="caution">
    <text evidence="3">The sequence shown here is derived from an EMBL/GenBank/DDBJ whole genome shotgun (WGS) entry which is preliminary data.</text>
</comment>
<evidence type="ECO:0000256" key="1">
    <source>
        <dbReference type="SAM" id="Phobius"/>
    </source>
</evidence>
<feature type="transmembrane region" description="Helical" evidence="1">
    <location>
        <begin position="52"/>
        <end position="69"/>
    </location>
</feature>
<accession>A0A699Z7L2</accession>
<dbReference type="Gene3D" id="1.20.1270.280">
    <property type="match status" value="1"/>
</dbReference>